<dbReference type="STRING" id="4097.A0A1S4CHP8"/>
<dbReference type="RefSeq" id="XP_016500534.1">
    <property type="nucleotide sequence ID" value="XM_016645048.1"/>
</dbReference>
<name>A0A1S4CHP8_TOBAC</name>
<reference evidence="2" key="1">
    <citation type="submission" date="2025-08" db="UniProtKB">
        <authorList>
            <consortium name="RefSeq"/>
        </authorList>
    </citation>
    <scope>IDENTIFICATION</scope>
</reference>
<gene>
    <name evidence="2" type="primary">LOC107818968</name>
</gene>
<evidence type="ECO:0000256" key="1">
    <source>
        <dbReference type="SAM" id="MobiDB-lite"/>
    </source>
</evidence>
<accession>A0A1S4CHP8</accession>
<sequence>MDEQLVSSDKALASTLMKGLSSMTFNKSHTVHDHIMEMRNIAAKFKSLEVDMSEPFLVHFILNSLPAKYGYTVNSKGFRFYCPSPKIIEAGNAKFLEEHKENRSGLTQRMELEEMRAPPVVPLYIENLNVAQKNSHELYEQEQVQDPPPLEEPHEDQSTLPEPIEETSETMRVRKSSRVRKSVISNGYVVYLKEFDYDIRIKNGPCSFSQAMRYQSNPGLDHWKAGKRVLRYLQRTKDFKLIYKCSNSLEVIVYSDSDLGGCKDIGKSTSGYIFLLAGGVNFISGLRIADYISRLLRFFCDNSATVFFSKNNKSGSRSKHINIKYLMVRDYVKKQDVNFEHISTTLMIADPMIKGLPANIFKDHVNHMGINSSI</sequence>
<organism evidence="2">
    <name type="scientific">Nicotiana tabacum</name>
    <name type="common">Common tobacco</name>
    <dbReference type="NCBI Taxonomy" id="4097"/>
    <lineage>
        <taxon>Eukaryota</taxon>
        <taxon>Viridiplantae</taxon>
        <taxon>Streptophyta</taxon>
        <taxon>Embryophyta</taxon>
        <taxon>Tracheophyta</taxon>
        <taxon>Spermatophyta</taxon>
        <taxon>Magnoliopsida</taxon>
        <taxon>eudicotyledons</taxon>
        <taxon>Gunneridae</taxon>
        <taxon>Pentapetalae</taxon>
        <taxon>asterids</taxon>
        <taxon>lamiids</taxon>
        <taxon>Solanales</taxon>
        <taxon>Solanaceae</taxon>
        <taxon>Nicotianoideae</taxon>
        <taxon>Nicotianeae</taxon>
        <taxon>Nicotiana</taxon>
    </lineage>
</organism>
<dbReference type="OMA" id="INTELMI"/>
<evidence type="ECO:0000313" key="2">
    <source>
        <dbReference type="RefSeq" id="XP_016500534.1"/>
    </source>
</evidence>
<dbReference type="KEGG" id="nta:107818968"/>
<dbReference type="OrthoDB" id="1296716at2759"/>
<dbReference type="PaxDb" id="4097-A0A1S4CHP8"/>
<protein>
    <submittedName>
        <fullName evidence="2">Uncharacterized protein</fullName>
    </submittedName>
</protein>
<dbReference type="PANTHER" id="PTHR11439">
    <property type="entry name" value="GAG-POL-RELATED RETROTRANSPOSON"/>
    <property type="match status" value="1"/>
</dbReference>
<dbReference type="PANTHER" id="PTHR11439:SF467">
    <property type="entry name" value="INTEGRASE CATALYTIC DOMAIN-CONTAINING PROTEIN"/>
    <property type="match status" value="1"/>
</dbReference>
<proteinExistence type="predicted"/>
<dbReference type="CDD" id="cd09272">
    <property type="entry name" value="RNase_HI_RT_Ty1"/>
    <property type="match status" value="1"/>
</dbReference>
<feature type="region of interest" description="Disordered" evidence="1">
    <location>
        <begin position="138"/>
        <end position="176"/>
    </location>
</feature>
<dbReference type="AlphaFoldDB" id="A0A1S4CHP8"/>
<dbReference type="Pfam" id="PF14223">
    <property type="entry name" value="Retrotran_gag_2"/>
    <property type="match status" value="1"/>
</dbReference>